<evidence type="ECO:0000256" key="3">
    <source>
        <dbReference type="SAM" id="MobiDB-lite"/>
    </source>
</evidence>
<keyword evidence="2" id="KW-0238">DNA-binding</keyword>
<dbReference type="PROSITE" id="PS50158">
    <property type="entry name" value="ZF_CCHC"/>
    <property type="match status" value="1"/>
</dbReference>
<dbReference type="GO" id="GO:0043565">
    <property type="term" value="F:sequence-specific DNA binding"/>
    <property type="evidence" value="ECO:0007669"/>
    <property type="project" value="UniProtKB-UniRule"/>
</dbReference>
<evidence type="ECO:0000313" key="6">
    <source>
        <dbReference type="Proteomes" id="UP000747542"/>
    </source>
</evidence>
<feature type="region of interest" description="Disordered" evidence="3">
    <location>
        <begin position="66"/>
        <end position="93"/>
    </location>
</feature>
<organism evidence="5 6">
    <name type="scientific">Homarus americanus</name>
    <name type="common">American lobster</name>
    <dbReference type="NCBI Taxonomy" id="6706"/>
    <lineage>
        <taxon>Eukaryota</taxon>
        <taxon>Metazoa</taxon>
        <taxon>Ecdysozoa</taxon>
        <taxon>Arthropoda</taxon>
        <taxon>Crustacea</taxon>
        <taxon>Multicrustacea</taxon>
        <taxon>Malacostraca</taxon>
        <taxon>Eumalacostraca</taxon>
        <taxon>Eucarida</taxon>
        <taxon>Decapoda</taxon>
        <taxon>Pleocyemata</taxon>
        <taxon>Astacidea</taxon>
        <taxon>Nephropoidea</taxon>
        <taxon>Nephropidae</taxon>
        <taxon>Homarus</taxon>
    </lineage>
</organism>
<keyword evidence="2" id="KW-0833">Ubl conjugation pathway</keyword>
<keyword evidence="6" id="KW-1185">Reference proteome</keyword>
<keyword evidence="2" id="KW-0479">Metal-binding</keyword>
<keyword evidence="2" id="KW-0808">Transferase</keyword>
<comment type="similarity">
    <text evidence="2">Belongs to the RAG1 family.</text>
</comment>
<dbReference type="Pfam" id="PF26100">
    <property type="entry name" value="RAG1_RNase_H"/>
    <property type="match status" value="1"/>
</dbReference>
<dbReference type="Proteomes" id="UP000747542">
    <property type="component" value="Unassembled WGS sequence"/>
</dbReference>
<evidence type="ECO:0000313" key="5">
    <source>
        <dbReference type="EMBL" id="KAG7154867.1"/>
    </source>
</evidence>
<dbReference type="EC" id="3.1.-.-" evidence="2"/>
<dbReference type="GO" id="GO:0008270">
    <property type="term" value="F:zinc ion binding"/>
    <property type="evidence" value="ECO:0007669"/>
    <property type="project" value="UniProtKB-UniRule"/>
</dbReference>
<keyword evidence="1 2" id="KW-0863">Zinc-finger</keyword>
<dbReference type="GO" id="GO:0097519">
    <property type="term" value="C:DNA recombinase complex"/>
    <property type="evidence" value="ECO:0007669"/>
    <property type="project" value="TreeGrafter"/>
</dbReference>
<feature type="compositionally biased region" description="Polar residues" evidence="3">
    <location>
        <begin position="885"/>
        <end position="916"/>
    </location>
</feature>
<dbReference type="InterPro" id="IPR001878">
    <property type="entry name" value="Znf_CCHC"/>
</dbReference>
<dbReference type="InterPro" id="IPR023336">
    <property type="entry name" value="RAG_nonamer-bd_dom"/>
</dbReference>
<evidence type="ECO:0000256" key="1">
    <source>
        <dbReference type="PROSITE-ProRule" id="PRU00047"/>
    </source>
</evidence>
<keyword evidence="2" id="KW-0233">DNA recombination</keyword>
<reference evidence="5" key="1">
    <citation type="journal article" date="2021" name="Sci. Adv.">
        <title>The American lobster genome reveals insights on longevity, neural, and immune adaptations.</title>
        <authorList>
            <person name="Polinski J.M."/>
            <person name="Zimin A.V."/>
            <person name="Clark K.F."/>
            <person name="Kohn A.B."/>
            <person name="Sadowski N."/>
            <person name="Timp W."/>
            <person name="Ptitsyn A."/>
            <person name="Khanna P."/>
            <person name="Romanova D.Y."/>
            <person name="Williams P."/>
            <person name="Greenwood S.J."/>
            <person name="Moroz L.L."/>
            <person name="Walt D.R."/>
            <person name="Bodnar A.G."/>
        </authorList>
    </citation>
    <scope>NUCLEOTIDE SEQUENCE</scope>
    <source>
        <strain evidence="5">GMGI-L3</strain>
    </source>
</reference>
<comment type="function">
    <text evidence="2">Catalytic component of the RAG complex, a multiprotein complex that mediates the DNA cleavage phase during V(D)J recombination. V(D)J recombination assembles a diverse repertoire of immunoglobulin and T-cell receptor genes in developing B and T-lymphocytes through rearrangement of different V (variable), in some cases D (diversity), and J (joining) gene segments. In the RAG complex, RAG1 mediates the DNA-binding to the conserved recombination signal sequences (RSS) and catalyzes the DNA cleavage activities by introducing a double-strand break between the RSS and the adjacent coding segment. RAG2 is not a catalytic component but is required for all known catalytic activities. DNA cleavage occurs in 2 steps: a first nick is introduced in the top strand immediately upstream of the heptamer, generating a 3'-hydroxyl group that can attack the phosphodiester bond on the opposite strand in a direct transesterification reaction, thereby creating 4 DNA ends: 2 hairpin coding ends and 2 blunt, 5'-phosphorylated ends.</text>
</comment>
<keyword evidence="2" id="KW-0511">Multifunctional enzyme</keyword>
<feature type="compositionally biased region" description="Polar residues" evidence="3">
    <location>
        <begin position="830"/>
        <end position="839"/>
    </location>
</feature>
<keyword evidence="2" id="KW-0540">Nuclease</keyword>
<feature type="region of interest" description="Disordered" evidence="3">
    <location>
        <begin position="731"/>
        <end position="923"/>
    </location>
</feature>
<evidence type="ECO:0000259" key="4">
    <source>
        <dbReference type="PROSITE" id="PS50158"/>
    </source>
</evidence>
<feature type="non-terminal residue" evidence="5">
    <location>
        <position position="923"/>
    </location>
</feature>
<sequence>CERKIKRLYSKISKRKKCEIFRQKPAEFVEHSKVNCSVCLLKERTPSPPRLPSCELSKQEINAITEVGKNQNNDTDTRVNSRPQTLLESRRNSARKRNWEDQGIFLRTVGCQTELDSGLENMTGLEEHDYTQDETLSQFLVLPKKLGGRTPYQKQSLSSVNAKYIRQDRLKPLIAHIDKFCQVHKEDKIDAMFFLLMQTLRDAGDRARENLVLDIWCKKNNVGMSLTEEECLAKRILLKQTKDQYRKEYSYYKEKLEKSVLKPPFIIDKLEKTYFPEYLEYFVTDGDSGPVIYQHEKSTHPSYFTITDSPEGTSKGDNTRTGVMGARWRYFDAVAKTLEELSHSIENEIQEIDEDFCIRVDMFDYCEEKRDLTNFSDKNDSSGSGRGVQSKMITYFFGVQSLHALVENKITSIYKSSSNTIQFRPLMKALVAEGTALHPAIMTIDEERAAITDKIFHITLPSGTPLRFKVFFANSSLEIRKDYRNISGLTLSSFKKVPVVINRYGTICLELKRSWLATSPRLVHVSRVTNSRTKCSRCGEQGHNVRKCSVSSEVAGDIIVHHKKRKKQRTVPSPSYSTTIGQTTQVFAKDSKMLDLVPQQQQPQQPQHHHPHQESQNPLSHLATGATAIDQNSGIIRSDEQILWTCPGLGSTPAQIGTHAPQGTQVLIPTHVPSSSAEYQSVPQRSHTQISQGTSAPVYVWTYTVVQPQQGSSQQHPQQLSLVHHQPAQQAVSQHSQQLSVVHQQTAQQDTSQQHQQISVVHQQPTQPGTPQQHQQLSVVHQQSGQQSAAQQSQQLSVIHQQTSQQPPPQQTQMSVIHQQQIQRPSQQQAATPQINLIAQQSNHPQTVQQSQQQLSVVHQQPTTQPQTPQQLSVVHQQQTSQSVNIVHQQGPQSQTTQPEASSPQQQLIHPQSSELQPIIGQW</sequence>
<keyword evidence="2" id="KW-0378">Hydrolase</keyword>
<dbReference type="GO" id="GO:1905347">
    <property type="term" value="C:endodeoxyribonuclease complex"/>
    <property type="evidence" value="ECO:0007669"/>
    <property type="project" value="TreeGrafter"/>
</dbReference>
<feature type="compositionally biased region" description="Polar residues" evidence="3">
    <location>
        <begin position="68"/>
        <end position="87"/>
    </location>
</feature>
<feature type="compositionally biased region" description="Low complexity" evidence="3">
    <location>
        <begin position="840"/>
        <end position="884"/>
    </location>
</feature>
<dbReference type="EMBL" id="JAHLQT010043652">
    <property type="protein sequence ID" value="KAG7154867.1"/>
    <property type="molecule type" value="Genomic_DNA"/>
</dbReference>
<dbReference type="Pfam" id="PF26024">
    <property type="entry name" value="RAG1_DNA-bd"/>
    <property type="match status" value="1"/>
</dbReference>
<evidence type="ECO:0000256" key="2">
    <source>
        <dbReference type="RuleBase" id="RU366024"/>
    </source>
</evidence>
<dbReference type="GO" id="GO:0005634">
    <property type="term" value="C:nucleus"/>
    <property type="evidence" value="ECO:0007669"/>
    <property type="project" value="UniProtKB-SubCell"/>
</dbReference>
<accession>A0A8J5MKS6</accession>
<comment type="caution">
    <text evidence="5">The sequence shown here is derived from an EMBL/GenBank/DDBJ whole genome shotgun (WGS) entry which is preliminary data.</text>
</comment>
<feature type="compositionally biased region" description="Low complexity" evidence="3">
    <location>
        <begin position="819"/>
        <end position="829"/>
    </location>
</feature>
<dbReference type="Pfam" id="PF12940">
    <property type="entry name" value="RAG1"/>
    <property type="match status" value="1"/>
</dbReference>
<dbReference type="GO" id="GO:0002250">
    <property type="term" value="P:adaptive immune response"/>
    <property type="evidence" value="ECO:0007669"/>
    <property type="project" value="TreeGrafter"/>
</dbReference>
<keyword evidence="2" id="KW-0862">Zinc</keyword>
<keyword evidence="2" id="KW-0539">Nucleus</keyword>
<dbReference type="PANTHER" id="PTHR11539">
    <property type="entry name" value="VDJ RECOMBINATION ACTIVATING PROTEIN 1 RAG1"/>
    <property type="match status" value="1"/>
</dbReference>
<dbReference type="EC" id="2.3.2.27" evidence="2"/>
<dbReference type="AlphaFoldDB" id="A0A8J5MKS6"/>
<feature type="domain" description="CCHC-type" evidence="4">
    <location>
        <begin position="534"/>
        <end position="548"/>
    </location>
</feature>
<dbReference type="GO" id="GO:0061630">
    <property type="term" value="F:ubiquitin protein ligase activity"/>
    <property type="evidence" value="ECO:0007669"/>
    <property type="project" value="UniProtKB-UniRule"/>
</dbReference>
<comment type="cofactor">
    <cofactor evidence="2">
        <name>Mg(2+)</name>
        <dbReference type="ChEBI" id="CHEBI:18420"/>
    </cofactor>
</comment>
<gene>
    <name evidence="5" type="primary">rag1-L</name>
    <name evidence="5" type="ORF">Hamer_G021197</name>
</gene>
<dbReference type="GO" id="GO:1990238">
    <property type="term" value="F:double-stranded DNA endonuclease activity"/>
    <property type="evidence" value="ECO:0007669"/>
    <property type="project" value="TreeGrafter"/>
</dbReference>
<dbReference type="InterPro" id="IPR024627">
    <property type="entry name" value="RAG1"/>
</dbReference>
<proteinExistence type="inferred from homology"/>
<dbReference type="InterPro" id="IPR058554">
    <property type="entry name" value="RAG1_RNase_H"/>
</dbReference>
<feature type="compositionally biased region" description="Low complexity" evidence="3">
    <location>
        <begin position="731"/>
        <end position="805"/>
    </location>
</feature>
<feature type="compositionally biased region" description="Polar residues" evidence="3">
    <location>
        <begin position="570"/>
        <end position="581"/>
    </location>
</feature>
<dbReference type="InterPro" id="IPR058552">
    <property type="entry name" value="RAG1_DNA-bd"/>
</dbReference>
<dbReference type="PANTHER" id="PTHR11539:SF0">
    <property type="entry name" value="V(D)J RECOMBINATION-ACTIVATING PROTEIN 1"/>
    <property type="match status" value="1"/>
</dbReference>
<dbReference type="InterPro" id="IPR058553">
    <property type="entry name" value="RAG1_pre-RNase_H"/>
</dbReference>
<name>A0A8J5MKS6_HOMAM</name>
<dbReference type="GO" id="GO:0006325">
    <property type="term" value="P:chromatin organization"/>
    <property type="evidence" value="ECO:0007669"/>
    <property type="project" value="UniProtKB-KW"/>
</dbReference>
<feature type="region of interest" description="Disordered" evidence="3">
    <location>
        <begin position="562"/>
        <end position="581"/>
    </location>
</feature>
<comment type="subcellular location">
    <subcellularLocation>
        <location evidence="2">Nucleus</location>
    </subcellularLocation>
</comment>
<dbReference type="GO" id="GO:0042393">
    <property type="term" value="F:histone binding"/>
    <property type="evidence" value="ECO:0007669"/>
    <property type="project" value="UniProtKB-UniRule"/>
</dbReference>
<keyword evidence="2" id="KW-0156">Chromatin regulator</keyword>
<dbReference type="GO" id="GO:0033151">
    <property type="term" value="P:V(D)J recombination"/>
    <property type="evidence" value="ECO:0007669"/>
    <property type="project" value="UniProtKB-UniRule"/>
</dbReference>
<comment type="cofactor">
    <cofactor evidence="2">
        <name>Mn(2+)</name>
        <dbReference type="ChEBI" id="CHEBI:29035"/>
    </cofactor>
    <text evidence="2">Binds 1 divalent metal cation per subunit. Mg(2+) or Mn(2+).</text>
</comment>
<comment type="subunit">
    <text evidence="2">Homodimer.</text>
</comment>
<feature type="region of interest" description="Disordered" evidence="3">
    <location>
        <begin position="597"/>
        <end position="619"/>
    </location>
</feature>
<protein>
    <recommendedName>
        <fullName evidence="2">V(D)J recombination-activating protein 1</fullName>
        <ecNumber evidence="2">2.3.2.27</ecNumber>
        <ecNumber evidence="2">3.1.-.-</ecNumber>
    </recommendedName>
</protein>
<comment type="catalytic activity">
    <reaction evidence="2">
        <text>S-ubiquitinyl-[E2 ubiquitin-conjugating enzyme]-L-cysteine + [acceptor protein]-L-lysine = [E2 ubiquitin-conjugating enzyme]-L-cysteine + N(6)-ubiquitinyl-[acceptor protein]-L-lysine.</text>
        <dbReference type="EC" id="2.3.2.27"/>
    </reaction>
</comment>
<dbReference type="GO" id="GO:0042803">
    <property type="term" value="F:protein homodimerization activity"/>
    <property type="evidence" value="ECO:0007669"/>
    <property type="project" value="UniProtKB-UniRule"/>
</dbReference>
<dbReference type="Pfam" id="PF26025">
    <property type="entry name" value="RAG1_pre-RNase_H"/>
    <property type="match status" value="1"/>
</dbReference>
<keyword evidence="2" id="KW-0255">Endonuclease</keyword>